<dbReference type="EMBL" id="LYUB02000004">
    <property type="protein sequence ID" value="OVF09541.1"/>
    <property type="molecule type" value="Genomic_DNA"/>
</dbReference>
<dbReference type="InterPro" id="IPR050577">
    <property type="entry name" value="MAPR/NEUFC/NENF-like"/>
</dbReference>
<feature type="domain" description="Cytochrome b5 heme-binding" evidence="3">
    <location>
        <begin position="66"/>
        <end position="166"/>
    </location>
</feature>
<comment type="similarity">
    <text evidence="1">Belongs to the cytochrome b5 family. MAPR subfamily.</text>
</comment>
<proteinExistence type="inferred from homology"/>
<dbReference type="GO" id="GO:0016020">
    <property type="term" value="C:membrane"/>
    <property type="evidence" value="ECO:0007669"/>
    <property type="project" value="TreeGrafter"/>
</dbReference>
<evidence type="ECO:0000256" key="2">
    <source>
        <dbReference type="SAM" id="Phobius"/>
    </source>
</evidence>
<dbReference type="OMA" id="ESFFWGM"/>
<evidence type="ECO:0000256" key="1">
    <source>
        <dbReference type="ARBA" id="ARBA00038357"/>
    </source>
</evidence>
<dbReference type="SMART" id="SM01117">
    <property type="entry name" value="Cyt-b5"/>
    <property type="match status" value="1"/>
</dbReference>
<dbReference type="SUPFAM" id="SSF55856">
    <property type="entry name" value="Cytochrome b5-like heme/steroid binding domain"/>
    <property type="match status" value="1"/>
</dbReference>
<gene>
    <name evidence="4" type="ORF">A9F13_04g00099</name>
</gene>
<evidence type="ECO:0000313" key="5">
    <source>
        <dbReference type="Proteomes" id="UP000195602"/>
    </source>
</evidence>
<dbReference type="InterPro" id="IPR001199">
    <property type="entry name" value="Cyt_B5-like_heme/steroid-bd"/>
</dbReference>
<sequence>MSPPTRMGYSSSSFSILDILRVVAGLLFFNAFASWWFTSSSTWGYDGKWIDPRFLKFKVAGKPLHFSLEDLALYNGSDPALPIYIAINGSVYDVSASPKIYGPKGPYRFFSGRDAARAFVTGCFQKEDEFTYDLRGIDPEEAAHDIRSWQQYYETSRKYWSVGTVDHKPLTGDPPAPCVHVKYPQ</sequence>
<keyword evidence="2" id="KW-0812">Transmembrane</keyword>
<reference evidence="4 5" key="1">
    <citation type="submission" date="2017-04" db="EMBL/GenBank/DDBJ databases">
        <title>Draft genome of the yeast Clavispora lusitaniae type strain CBS 6936.</title>
        <authorList>
            <person name="Durrens P."/>
            <person name="Klopp C."/>
            <person name="Biteau N."/>
            <person name="Fitton-Ouhabi V."/>
            <person name="Dementhon K."/>
            <person name="Accoceberry I."/>
            <person name="Sherman D.J."/>
            <person name="Noel T."/>
        </authorList>
    </citation>
    <scope>NUCLEOTIDE SEQUENCE [LARGE SCALE GENOMIC DNA]</scope>
    <source>
        <strain evidence="4 5">CBS 6936</strain>
    </source>
</reference>
<evidence type="ECO:0000313" key="4">
    <source>
        <dbReference type="EMBL" id="OVF09541.1"/>
    </source>
</evidence>
<dbReference type="PANTHER" id="PTHR10281">
    <property type="entry name" value="MEMBRANE-ASSOCIATED PROGESTERONE RECEPTOR COMPONENT-RELATED"/>
    <property type="match status" value="1"/>
</dbReference>
<keyword evidence="2" id="KW-1133">Transmembrane helix</keyword>
<dbReference type="Pfam" id="PF00173">
    <property type="entry name" value="Cyt-b5"/>
    <property type="match status" value="1"/>
</dbReference>
<dbReference type="AlphaFoldDB" id="A0AA91T2W5"/>
<dbReference type="Gene3D" id="3.10.120.10">
    <property type="entry name" value="Cytochrome b5-like heme/steroid binding domain"/>
    <property type="match status" value="1"/>
</dbReference>
<comment type="caution">
    <text evidence="4">The sequence shown here is derived from an EMBL/GenBank/DDBJ whole genome shotgun (WGS) entry which is preliminary data.</text>
</comment>
<organism evidence="4 5">
    <name type="scientific">Clavispora lusitaniae</name>
    <name type="common">Candida lusitaniae</name>
    <dbReference type="NCBI Taxonomy" id="36911"/>
    <lineage>
        <taxon>Eukaryota</taxon>
        <taxon>Fungi</taxon>
        <taxon>Dikarya</taxon>
        <taxon>Ascomycota</taxon>
        <taxon>Saccharomycotina</taxon>
        <taxon>Pichiomycetes</taxon>
        <taxon>Metschnikowiaceae</taxon>
        <taxon>Clavispora</taxon>
    </lineage>
</organism>
<feature type="transmembrane region" description="Helical" evidence="2">
    <location>
        <begin position="20"/>
        <end position="38"/>
    </location>
</feature>
<name>A0AA91T2W5_CLALS</name>
<keyword evidence="2" id="KW-0472">Membrane</keyword>
<evidence type="ECO:0000259" key="3">
    <source>
        <dbReference type="SMART" id="SM01117"/>
    </source>
</evidence>
<dbReference type="PANTHER" id="PTHR10281:SF76">
    <property type="entry name" value="CALCUTTA CUP-RELATED"/>
    <property type="match status" value="1"/>
</dbReference>
<accession>A0AA91T2W5</accession>
<dbReference type="InterPro" id="IPR036400">
    <property type="entry name" value="Cyt_B5-like_heme/steroid_sf"/>
</dbReference>
<dbReference type="Proteomes" id="UP000195602">
    <property type="component" value="Unassembled WGS sequence"/>
</dbReference>
<dbReference type="GO" id="GO:0012505">
    <property type="term" value="C:endomembrane system"/>
    <property type="evidence" value="ECO:0007669"/>
    <property type="project" value="TreeGrafter"/>
</dbReference>
<protein>
    <submittedName>
        <fullName evidence="4">Damage response protein</fullName>
    </submittedName>
</protein>
<dbReference type="KEGG" id="clus:A9F13_04g00099"/>